<dbReference type="NCBIfam" id="NF045939">
    <property type="entry name" value="MHJ_0274_fam"/>
    <property type="match status" value="1"/>
</dbReference>
<organism evidence="2 3">
    <name type="scientific">Metamycoplasma alkalescens</name>
    <dbReference type="NCBI Taxonomy" id="45363"/>
    <lineage>
        <taxon>Bacteria</taxon>
        <taxon>Bacillati</taxon>
        <taxon>Mycoplasmatota</taxon>
        <taxon>Mycoplasmoidales</taxon>
        <taxon>Metamycoplasmataceae</taxon>
        <taxon>Metamycoplasma</taxon>
    </lineage>
</organism>
<gene>
    <name evidence="2" type="ORF">BCF88_10465</name>
</gene>
<evidence type="ECO:0000313" key="3">
    <source>
        <dbReference type="Proteomes" id="UP000247715"/>
    </source>
</evidence>
<dbReference type="AlphaFoldDB" id="A0A318U6L9"/>
<keyword evidence="1" id="KW-1133">Transmembrane helix</keyword>
<accession>A0A318U6L9</accession>
<keyword evidence="1" id="KW-0812">Transmembrane</keyword>
<evidence type="ECO:0000256" key="1">
    <source>
        <dbReference type="SAM" id="Phobius"/>
    </source>
</evidence>
<keyword evidence="1" id="KW-0472">Membrane</keyword>
<dbReference type="RefSeq" id="WP_002880824.1">
    <property type="nucleotide sequence ID" value="NZ_CP190015.1"/>
</dbReference>
<evidence type="ECO:0000313" key="2">
    <source>
        <dbReference type="EMBL" id="PYF43198.1"/>
    </source>
</evidence>
<dbReference type="EMBL" id="QKLP01000004">
    <property type="protein sequence ID" value="PYF43198.1"/>
    <property type="molecule type" value="Genomic_DNA"/>
</dbReference>
<feature type="transmembrane region" description="Helical" evidence="1">
    <location>
        <begin position="6"/>
        <end position="27"/>
    </location>
</feature>
<reference evidence="2 3" key="1">
    <citation type="submission" date="2018-06" db="EMBL/GenBank/DDBJ databases">
        <title>Genomic Encyclopedia of Archaeal and Bacterial Type Strains, Phase II (KMG-II): from individual species to whole genera.</title>
        <authorList>
            <person name="Goeker M."/>
        </authorList>
    </citation>
    <scope>NUCLEOTIDE SEQUENCE [LARGE SCALE GENOMIC DNA]</scope>
    <source>
        <strain evidence="2 3">ATCC 29103</strain>
    </source>
</reference>
<name>A0A318U6L9_9BACT</name>
<proteinExistence type="predicted"/>
<protein>
    <submittedName>
        <fullName evidence="2">Uncharacterized protein</fullName>
    </submittedName>
</protein>
<sequence length="179" mass="21302">MPGGGGQVVVYTILSLILFFIVFYIIWKATKTKRMKKRMEKIEQKKAKETLELYFEFILTYNLIIDFTNNELENFLNKNSERKMSEIKVGAKKLLLKLISREDFAIFFQNDSKYELFVHNAELLTATQANLWDKKIPNVLNFFKEQKKLVPNDEKINKLVEITNKTIMRQFYEERKKDA</sequence>
<dbReference type="Proteomes" id="UP000247715">
    <property type="component" value="Unassembled WGS sequence"/>
</dbReference>
<comment type="caution">
    <text evidence="2">The sequence shown here is derived from an EMBL/GenBank/DDBJ whole genome shotgun (WGS) entry which is preliminary data.</text>
</comment>